<feature type="region of interest" description="Disordered" evidence="4">
    <location>
        <begin position="45"/>
        <end position="65"/>
    </location>
</feature>
<dbReference type="GO" id="GO:0006412">
    <property type="term" value="P:translation"/>
    <property type="evidence" value="ECO:0007669"/>
    <property type="project" value="InterPro"/>
</dbReference>
<dbReference type="CDD" id="cd14868">
    <property type="entry name" value="uS7_Mitochondria_Fungi"/>
    <property type="match status" value="1"/>
</dbReference>
<reference evidence="6" key="1">
    <citation type="submission" date="2020-11" db="EMBL/GenBank/DDBJ databases">
        <authorList>
            <consortium name="DOE Joint Genome Institute"/>
            <person name="Ahrendt S."/>
            <person name="Riley R."/>
            <person name="Andreopoulos W."/>
            <person name="Labutti K."/>
            <person name="Pangilinan J."/>
            <person name="Ruiz-Duenas F.J."/>
            <person name="Barrasa J.M."/>
            <person name="Sanchez-Garcia M."/>
            <person name="Camarero S."/>
            <person name="Miyauchi S."/>
            <person name="Serrano A."/>
            <person name="Linde D."/>
            <person name="Babiker R."/>
            <person name="Drula E."/>
            <person name="Ayuso-Fernandez I."/>
            <person name="Pacheco R."/>
            <person name="Padilla G."/>
            <person name="Ferreira P."/>
            <person name="Barriuso J."/>
            <person name="Kellner H."/>
            <person name="Castanera R."/>
            <person name="Alfaro M."/>
            <person name="Ramirez L."/>
            <person name="Pisabarro A.G."/>
            <person name="Kuo A."/>
            <person name="Tritt A."/>
            <person name="Lipzen A."/>
            <person name="He G."/>
            <person name="Yan M."/>
            <person name="Ng V."/>
            <person name="Cullen D."/>
            <person name="Martin F."/>
            <person name="Rosso M.-N."/>
            <person name="Henrissat B."/>
            <person name="Hibbett D."/>
            <person name="Martinez A.T."/>
            <person name="Grigoriev I.V."/>
        </authorList>
    </citation>
    <scope>NUCLEOTIDE SEQUENCE</scope>
    <source>
        <strain evidence="6">ATCC 90797</strain>
    </source>
</reference>
<dbReference type="AlphaFoldDB" id="A0A9P5ZNS1"/>
<dbReference type="InterPro" id="IPR000235">
    <property type="entry name" value="Ribosomal_uS7"/>
</dbReference>
<dbReference type="OrthoDB" id="9972728at2759"/>
<keyword evidence="3" id="KW-0687">Ribonucleoprotein</keyword>
<evidence type="ECO:0000256" key="3">
    <source>
        <dbReference type="ARBA" id="ARBA00023274"/>
    </source>
</evidence>
<accession>A0A9P5ZNS1</accession>
<dbReference type="EMBL" id="MU154652">
    <property type="protein sequence ID" value="KAF9489990.1"/>
    <property type="molecule type" value="Genomic_DNA"/>
</dbReference>
<name>A0A9P5ZNS1_PLEER</name>
<dbReference type="PIRSF" id="PIRSF002122">
    <property type="entry name" value="RPS7p_RPS7a_RPS5e_RPS7o"/>
    <property type="match status" value="1"/>
</dbReference>
<dbReference type="InterPro" id="IPR023798">
    <property type="entry name" value="Ribosomal_uS7_dom"/>
</dbReference>
<protein>
    <submittedName>
        <fullName evidence="6">Ribosomal protein S7</fullName>
    </submittedName>
</protein>
<dbReference type="PANTHER" id="PTHR11205">
    <property type="entry name" value="RIBOSOMAL PROTEIN S7"/>
    <property type="match status" value="1"/>
</dbReference>
<comment type="similarity">
    <text evidence="1">Belongs to the universal ribosomal protein uS7 family.</text>
</comment>
<proteinExistence type="inferred from homology"/>
<dbReference type="Gene3D" id="1.10.455.10">
    <property type="entry name" value="Ribosomal protein S7 domain"/>
    <property type="match status" value="1"/>
</dbReference>
<evidence type="ECO:0000313" key="7">
    <source>
        <dbReference type="Proteomes" id="UP000807025"/>
    </source>
</evidence>
<organism evidence="6 7">
    <name type="scientific">Pleurotus eryngii</name>
    <name type="common">Boletus of the steppes</name>
    <dbReference type="NCBI Taxonomy" id="5323"/>
    <lineage>
        <taxon>Eukaryota</taxon>
        <taxon>Fungi</taxon>
        <taxon>Dikarya</taxon>
        <taxon>Basidiomycota</taxon>
        <taxon>Agaricomycotina</taxon>
        <taxon>Agaricomycetes</taxon>
        <taxon>Agaricomycetidae</taxon>
        <taxon>Agaricales</taxon>
        <taxon>Pleurotineae</taxon>
        <taxon>Pleurotaceae</taxon>
        <taxon>Pleurotus</taxon>
    </lineage>
</organism>
<dbReference type="InterPro" id="IPR036823">
    <property type="entry name" value="Ribosomal_uS7_dom_sf"/>
</dbReference>
<evidence type="ECO:0000313" key="6">
    <source>
        <dbReference type="EMBL" id="KAF9489990.1"/>
    </source>
</evidence>
<keyword evidence="7" id="KW-1185">Reference proteome</keyword>
<gene>
    <name evidence="6" type="ORF">BDN71DRAFT_1476410</name>
</gene>
<dbReference type="GO" id="GO:1990904">
    <property type="term" value="C:ribonucleoprotein complex"/>
    <property type="evidence" value="ECO:0007669"/>
    <property type="project" value="UniProtKB-KW"/>
</dbReference>
<keyword evidence="2 6" id="KW-0689">Ribosomal protein</keyword>
<dbReference type="Pfam" id="PF00177">
    <property type="entry name" value="Ribosomal_S7"/>
    <property type="match status" value="1"/>
</dbReference>
<dbReference type="Proteomes" id="UP000807025">
    <property type="component" value="Unassembled WGS sequence"/>
</dbReference>
<dbReference type="SUPFAM" id="SSF47973">
    <property type="entry name" value="Ribosomal protein S7"/>
    <property type="match status" value="1"/>
</dbReference>
<comment type="caution">
    <text evidence="6">The sequence shown here is derived from an EMBL/GenBank/DDBJ whole genome shotgun (WGS) entry which is preliminary data.</text>
</comment>
<sequence>MLASARAATRAAPRCVRAISTGSAGDAKTFQDAYMAFGASLPNAVAKSSPVPQPTRSTSAAPSIMDIPPAEDPLLNYFTSSIMQDGKRARAARITSRMLLHIHTVTGTDPVPTLREAVRLASPAVKSLIHRVASKNVAKPVALGEKQRVRYAVQWILKASEKKAGRTIEERLAKEIIGITQGSSEVLKTKEEVHRFAMVNRGNARSRV</sequence>
<evidence type="ECO:0000256" key="4">
    <source>
        <dbReference type="SAM" id="MobiDB-lite"/>
    </source>
</evidence>
<dbReference type="GO" id="GO:0005840">
    <property type="term" value="C:ribosome"/>
    <property type="evidence" value="ECO:0007669"/>
    <property type="project" value="UniProtKB-KW"/>
</dbReference>
<evidence type="ECO:0000256" key="1">
    <source>
        <dbReference type="ARBA" id="ARBA00007151"/>
    </source>
</evidence>
<feature type="domain" description="Small ribosomal subunit protein uS7" evidence="5">
    <location>
        <begin position="59"/>
        <end position="201"/>
    </location>
</feature>
<evidence type="ECO:0000256" key="2">
    <source>
        <dbReference type="ARBA" id="ARBA00022980"/>
    </source>
</evidence>
<evidence type="ECO:0000259" key="5">
    <source>
        <dbReference type="Pfam" id="PF00177"/>
    </source>
</evidence>
<dbReference type="InterPro" id="IPR047988">
    <property type="entry name" value="Ribosomal_uS7m_fungi"/>
</dbReference>